<sequence length="156" mass="16694">MSEKTTQKQYRFGRIKPNGTPALRLAAPIGLAVAIGMGVALWFAFSHPHDGVRTWVGITVACACLAPVMIALSWTLLVDRSTIPGAIAHPEHNVETSWYDQAAKDSFHLLLAVTGIGAAIASFCLPSTVSWTLATVFAFTAVAFGISYLIHKVGDR</sequence>
<dbReference type="RefSeq" id="WP_095615000.1">
    <property type="nucleotide sequence ID" value="NZ_MVOH01000010.1"/>
</dbReference>
<organism evidence="2 3">
    <name type="scientific">Bifidobacterium criceti</name>
    <dbReference type="NCBI Taxonomy" id="1960969"/>
    <lineage>
        <taxon>Bacteria</taxon>
        <taxon>Bacillati</taxon>
        <taxon>Actinomycetota</taxon>
        <taxon>Actinomycetes</taxon>
        <taxon>Bifidobacteriales</taxon>
        <taxon>Bifidobacteriaceae</taxon>
        <taxon>Bifidobacterium</taxon>
    </lineage>
</organism>
<reference evidence="2 3" key="1">
    <citation type="journal article" date="2017" name="ISME J.">
        <title>Unveiling bifidobacterial biogeography across the mammalian branch of the tree of life.</title>
        <authorList>
            <person name="Milani C."/>
            <person name="Mangifesta M."/>
            <person name="Mancabelli L."/>
            <person name="Lugli G.A."/>
            <person name="James K."/>
            <person name="Duranti S."/>
            <person name="Turroni F."/>
            <person name="Ferrario C."/>
            <person name="Ossiprandi M.C."/>
            <person name="van Sinderen D."/>
            <person name="Ventura M."/>
        </authorList>
    </citation>
    <scope>NUCLEOTIDE SEQUENCE [LARGE SCALE GENOMIC DNA]</scope>
    <source>
        <strain evidence="3">Ham19E</strain>
    </source>
</reference>
<feature type="transmembrane region" description="Helical" evidence="1">
    <location>
        <begin position="55"/>
        <end position="77"/>
    </location>
</feature>
<evidence type="ECO:0000313" key="3">
    <source>
        <dbReference type="Proteomes" id="UP000218399"/>
    </source>
</evidence>
<feature type="transmembrane region" description="Helical" evidence="1">
    <location>
        <begin position="131"/>
        <end position="150"/>
    </location>
</feature>
<evidence type="ECO:0000256" key="1">
    <source>
        <dbReference type="SAM" id="Phobius"/>
    </source>
</evidence>
<comment type="caution">
    <text evidence="2">The sequence shown here is derived from an EMBL/GenBank/DDBJ whole genome shotgun (WGS) entry which is preliminary data.</text>
</comment>
<proteinExistence type="predicted"/>
<keyword evidence="1" id="KW-0812">Transmembrane</keyword>
<keyword evidence="1" id="KW-1133">Transmembrane helix</keyword>
<dbReference type="Proteomes" id="UP000218399">
    <property type="component" value="Unassembled WGS sequence"/>
</dbReference>
<feature type="transmembrane region" description="Helical" evidence="1">
    <location>
        <begin position="107"/>
        <end position="125"/>
    </location>
</feature>
<gene>
    <name evidence="2" type="ORF">B1526_0990</name>
</gene>
<keyword evidence="3" id="KW-1185">Reference proteome</keyword>
<name>A0A2A2EFD1_9BIFI</name>
<dbReference type="AlphaFoldDB" id="A0A2A2EFD1"/>
<dbReference type="EMBL" id="MVOH01000010">
    <property type="protein sequence ID" value="PAU67753.1"/>
    <property type="molecule type" value="Genomic_DNA"/>
</dbReference>
<evidence type="ECO:0000313" key="2">
    <source>
        <dbReference type="EMBL" id="PAU67753.1"/>
    </source>
</evidence>
<protein>
    <submittedName>
        <fullName evidence="2">Uncharacterized protein</fullName>
    </submittedName>
</protein>
<feature type="transmembrane region" description="Helical" evidence="1">
    <location>
        <begin position="21"/>
        <end position="43"/>
    </location>
</feature>
<accession>A0A2A2EFD1</accession>
<keyword evidence="1" id="KW-0472">Membrane</keyword>
<dbReference type="OrthoDB" id="4420630at2"/>